<name>A0A6I4YL03_9DEIO</name>
<protein>
    <recommendedName>
        <fullName evidence="1">HNH nuclease domain-containing protein</fullName>
    </recommendedName>
</protein>
<dbReference type="GO" id="GO:0003676">
    <property type="term" value="F:nucleic acid binding"/>
    <property type="evidence" value="ECO:0007669"/>
    <property type="project" value="InterPro"/>
</dbReference>
<feature type="domain" description="HNH nuclease" evidence="1">
    <location>
        <begin position="77"/>
        <end position="130"/>
    </location>
</feature>
<dbReference type="InterPro" id="IPR002711">
    <property type="entry name" value="HNH"/>
</dbReference>
<dbReference type="SMART" id="SM00507">
    <property type="entry name" value="HNHc"/>
    <property type="match status" value="1"/>
</dbReference>
<dbReference type="RefSeq" id="WP_160978676.1">
    <property type="nucleotide sequence ID" value="NZ_WVHK01000026.1"/>
</dbReference>
<dbReference type="Pfam" id="PF01844">
    <property type="entry name" value="HNH"/>
    <property type="match status" value="1"/>
</dbReference>
<dbReference type="CDD" id="cd00085">
    <property type="entry name" value="HNHc"/>
    <property type="match status" value="1"/>
</dbReference>
<dbReference type="EMBL" id="WVHK01000026">
    <property type="protein sequence ID" value="MXV19747.1"/>
    <property type="molecule type" value="Genomic_DNA"/>
</dbReference>
<dbReference type="AlphaFoldDB" id="A0A6I4YL03"/>
<gene>
    <name evidence="2" type="ORF">GLX28_08875</name>
</gene>
<dbReference type="Proteomes" id="UP000430519">
    <property type="component" value="Unassembled WGS sequence"/>
</dbReference>
<evidence type="ECO:0000313" key="2">
    <source>
        <dbReference type="EMBL" id="MXV19747.1"/>
    </source>
</evidence>
<dbReference type="GO" id="GO:0004519">
    <property type="term" value="F:endonuclease activity"/>
    <property type="evidence" value="ECO:0007669"/>
    <property type="project" value="InterPro"/>
</dbReference>
<dbReference type="GO" id="GO:0008270">
    <property type="term" value="F:zinc ion binding"/>
    <property type="evidence" value="ECO:0007669"/>
    <property type="project" value="InterPro"/>
</dbReference>
<dbReference type="InterPro" id="IPR052892">
    <property type="entry name" value="NA-targeting_endonuclease"/>
</dbReference>
<comment type="caution">
    <text evidence="2">The sequence shown here is derived from an EMBL/GenBank/DDBJ whole genome shotgun (WGS) entry which is preliminary data.</text>
</comment>
<organism evidence="2 3">
    <name type="scientific">Deinococcus xianganensis</name>
    <dbReference type="NCBI Taxonomy" id="1507289"/>
    <lineage>
        <taxon>Bacteria</taxon>
        <taxon>Thermotogati</taxon>
        <taxon>Deinococcota</taxon>
        <taxon>Deinococci</taxon>
        <taxon>Deinococcales</taxon>
        <taxon>Deinococcaceae</taxon>
        <taxon>Deinococcus</taxon>
    </lineage>
</organism>
<dbReference type="InterPro" id="IPR003615">
    <property type="entry name" value="HNH_nuc"/>
</dbReference>
<sequence>MSELRTCRTCRQSRAQADFPKDRPDGSRHHRCLDCQAAAYRDRYHADSKRRALQIAYSMNGSVRRRFPEAPAVPAERLAAMILEADACAYCGVPNDREGRGFQIDHVQPLNQGGEHSPDNLSVACARCNRAKWDQSLGEFHDWLDRVLARRQQAVSRSRTE</sequence>
<reference evidence="2 3" key="1">
    <citation type="submission" date="2019-11" db="EMBL/GenBank/DDBJ databases">
        <title>Genome sequence of Deinococcus xianganensis Y35, AI-2 producing algicidal bacterium, isolated from lake water.</title>
        <authorList>
            <person name="Li Y."/>
        </authorList>
    </citation>
    <scope>NUCLEOTIDE SEQUENCE [LARGE SCALE GENOMIC DNA]</scope>
    <source>
        <strain evidence="2 3">Y35</strain>
    </source>
</reference>
<proteinExistence type="predicted"/>
<accession>A0A6I4YL03</accession>
<evidence type="ECO:0000259" key="1">
    <source>
        <dbReference type="SMART" id="SM00507"/>
    </source>
</evidence>
<evidence type="ECO:0000313" key="3">
    <source>
        <dbReference type="Proteomes" id="UP000430519"/>
    </source>
</evidence>
<keyword evidence="3" id="KW-1185">Reference proteome</keyword>
<dbReference type="PANTHER" id="PTHR33877">
    <property type="entry name" value="SLL1193 PROTEIN"/>
    <property type="match status" value="1"/>
</dbReference>
<dbReference type="PANTHER" id="PTHR33877:SF2">
    <property type="entry name" value="OS07G0170200 PROTEIN"/>
    <property type="match status" value="1"/>
</dbReference>
<dbReference type="Gene3D" id="1.10.30.50">
    <property type="match status" value="1"/>
</dbReference>